<dbReference type="RefSeq" id="WP_082429979.1">
    <property type="nucleotide sequence ID" value="NZ_CXPG01000020.1"/>
</dbReference>
<proteinExistence type="predicted"/>
<evidence type="ECO:0000313" key="3">
    <source>
        <dbReference type="Proteomes" id="UP000048908"/>
    </source>
</evidence>
<evidence type="ECO:0000259" key="1">
    <source>
        <dbReference type="SMART" id="SM00306"/>
    </source>
</evidence>
<dbReference type="Pfam" id="PF13403">
    <property type="entry name" value="Hint_2"/>
    <property type="match status" value="1"/>
</dbReference>
<protein>
    <recommendedName>
        <fullName evidence="1">Hint domain-containing protein</fullName>
    </recommendedName>
</protein>
<dbReference type="EMBL" id="CXPG01000020">
    <property type="protein sequence ID" value="CTQ33647.1"/>
    <property type="molecule type" value="Genomic_DNA"/>
</dbReference>
<reference evidence="2 3" key="1">
    <citation type="submission" date="2015-07" db="EMBL/GenBank/DDBJ databases">
        <authorList>
            <person name="Noorani M."/>
        </authorList>
    </citation>
    <scope>NUCLEOTIDE SEQUENCE [LARGE SCALE GENOMIC DNA]</scope>
    <source>
        <strain evidence="2 3">CECT 5088</strain>
    </source>
</reference>
<evidence type="ECO:0000313" key="2">
    <source>
        <dbReference type="EMBL" id="CTQ33647.1"/>
    </source>
</evidence>
<dbReference type="InterPro" id="IPR028992">
    <property type="entry name" value="Hedgehog/Intein_dom"/>
</dbReference>
<dbReference type="SMART" id="SM00306">
    <property type="entry name" value="HintN"/>
    <property type="match status" value="1"/>
</dbReference>
<organism evidence="2 3">
    <name type="scientific">Jannaschia rubra</name>
    <dbReference type="NCBI Taxonomy" id="282197"/>
    <lineage>
        <taxon>Bacteria</taxon>
        <taxon>Pseudomonadati</taxon>
        <taxon>Pseudomonadota</taxon>
        <taxon>Alphaproteobacteria</taxon>
        <taxon>Rhodobacterales</taxon>
        <taxon>Roseobacteraceae</taxon>
        <taxon>Jannaschia</taxon>
    </lineage>
</organism>
<accession>A0A0M6XSU4</accession>
<keyword evidence="3" id="KW-1185">Reference proteome</keyword>
<dbReference type="InterPro" id="IPR003587">
    <property type="entry name" value="Hint_dom_N"/>
</dbReference>
<dbReference type="AlphaFoldDB" id="A0A0M6XSU4"/>
<dbReference type="InterPro" id="IPR036844">
    <property type="entry name" value="Hint_dom_sf"/>
</dbReference>
<sequence length="358" mass="38016">MIRAWANYGRHGTAPALFSPGFRAHTARMASSASPRTGLSRCMVYPADALRVETGALMGDPMGGMGDVVAGDVYVLRPGSVSRELVIARQGAGMAVTGGSSVGVPGQAVLPLARHQIMGERGATVEVLVLDVGGARLALPLGPLSSSDEYTLIASKPVAGELGHVSQVSFARGTRVTMANGLQVRVEDLAPGDRVLTRDNGAQPVRWIGTQTVRAEGSNAPVVIAAGALNNTNDLRLSPDHRLFIYQRHDAIGAGRAEVLLRARHLVNGDTIVRDEDGHVDYFHLLFDAHEIIYVEGIPAESLLVSPENLAGMGEDLARDLTRSMRGRTHRHHHGVEPNAADLDGLNAAEILRRASAR</sequence>
<name>A0A0M6XSU4_9RHOB</name>
<dbReference type="Gene3D" id="2.170.16.10">
    <property type="entry name" value="Hedgehog/Intein (Hint) domain"/>
    <property type="match status" value="1"/>
</dbReference>
<dbReference type="Proteomes" id="UP000048908">
    <property type="component" value="Unassembled WGS sequence"/>
</dbReference>
<gene>
    <name evidence="2" type="ORF">JAN5088_02431</name>
</gene>
<dbReference type="SUPFAM" id="SSF51294">
    <property type="entry name" value="Hedgehog/intein (Hint) domain"/>
    <property type="match status" value="1"/>
</dbReference>
<feature type="domain" description="Hint" evidence="1">
    <location>
        <begin position="167"/>
        <end position="276"/>
    </location>
</feature>
<dbReference type="STRING" id="282197.SAMN04488517_102477"/>
<dbReference type="CDD" id="cd00081">
    <property type="entry name" value="Hint"/>
    <property type="match status" value="1"/>
</dbReference>